<dbReference type="InterPro" id="IPR010288">
    <property type="entry name" value="EcsB_ABC"/>
</dbReference>
<keyword evidence="1" id="KW-0472">Membrane</keyword>
<evidence type="ECO:0000313" key="3">
    <source>
        <dbReference type="Proteomes" id="UP000051315"/>
    </source>
</evidence>
<organism evidence="2 3">
    <name type="scientific">Lapidilactobacillus concavus DSM 17758</name>
    <dbReference type="NCBI Taxonomy" id="1423735"/>
    <lineage>
        <taxon>Bacteria</taxon>
        <taxon>Bacillati</taxon>
        <taxon>Bacillota</taxon>
        <taxon>Bacilli</taxon>
        <taxon>Lactobacillales</taxon>
        <taxon>Lactobacillaceae</taxon>
        <taxon>Lapidilactobacillus</taxon>
    </lineage>
</organism>
<feature type="transmembrane region" description="Helical" evidence="1">
    <location>
        <begin position="58"/>
        <end position="78"/>
    </location>
</feature>
<comment type="caution">
    <text evidence="2">The sequence shown here is derived from an EMBL/GenBank/DDBJ whole genome shotgun (WGS) entry which is preliminary data.</text>
</comment>
<evidence type="ECO:0000256" key="1">
    <source>
        <dbReference type="SAM" id="Phobius"/>
    </source>
</evidence>
<feature type="transmembrane region" description="Helical" evidence="1">
    <location>
        <begin position="22"/>
        <end position="46"/>
    </location>
</feature>
<accession>A0A0R1W565</accession>
<evidence type="ECO:0008006" key="4">
    <source>
        <dbReference type="Google" id="ProtNLM"/>
    </source>
</evidence>
<feature type="transmembrane region" description="Helical" evidence="1">
    <location>
        <begin position="105"/>
        <end position="125"/>
    </location>
</feature>
<dbReference type="PATRIC" id="fig|1423735.3.peg.1083"/>
<reference evidence="2 3" key="1">
    <citation type="journal article" date="2015" name="Genome Announc.">
        <title>Expanding the biotechnology potential of lactobacilli through comparative genomics of 213 strains and associated genera.</title>
        <authorList>
            <person name="Sun Z."/>
            <person name="Harris H.M."/>
            <person name="McCann A."/>
            <person name="Guo C."/>
            <person name="Argimon S."/>
            <person name="Zhang W."/>
            <person name="Yang X."/>
            <person name="Jeffery I.B."/>
            <person name="Cooney J.C."/>
            <person name="Kagawa T.F."/>
            <person name="Liu W."/>
            <person name="Song Y."/>
            <person name="Salvetti E."/>
            <person name="Wrobel A."/>
            <person name="Rasinkangas P."/>
            <person name="Parkhill J."/>
            <person name="Rea M.C."/>
            <person name="O'Sullivan O."/>
            <person name="Ritari J."/>
            <person name="Douillard F.P."/>
            <person name="Paul Ross R."/>
            <person name="Yang R."/>
            <person name="Briner A.E."/>
            <person name="Felis G.E."/>
            <person name="de Vos W.M."/>
            <person name="Barrangou R."/>
            <person name="Klaenhammer T.R."/>
            <person name="Caufield P.W."/>
            <person name="Cui Y."/>
            <person name="Zhang H."/>
            <person name="O'Toole P.W."/>
        </authorList>
    </citation>
    <scope>NUCLEOTIDE SEQUENCE [LARGE SCALE GENOMIC DNA]</scope>
    <source>
        <strain evidence="2 3">DSM 17758</strain>
    </source>
</reference>
<dbReference type="RefSeq" id="WP_057823738.1">
    <property type="nucleotide sequence ID" value="NZ_AZFX01000029.1"/>
</dbReference>
<dbReference type="PIRSF" id="PIRSF037259">
    <property type="entry name" value="EcsB_ABC"/>
    <property type="match status" value="1"/>
</dbReference>
<keyword evidence="1" id="KW-0812">Transmembrane</keyword>
<dbReference type="EMBL" id="AZFX01000029">
    <property type="protein sequence ID" value="KRM11275.1"/>
    <property type="molecule type" value="Genomic_DNA"/>
</dbReference>
<evidence type="ECO:0000313" key="2">
    <source>
        <dbReference type="EMBL" id="KRM11275.1"/>
    </source>
</evidence>
<gene>
    <name evidence="2" type="ORF">FC15_GL001041</name>
</gene>
<feature type="transmembrane region" description="Helical" evidence="1">
    <location>
        <begin position="378"/>
        <end position="399"/>
    </location>
</feature>
<dbReference type="Pfam" id="PF05975">
    <property type="entry name" value="EcsB"/>
    <property type="match status" value="1"/>
</dbReference>
<keyword evidence="3" id="KW-1185">Reference proteome</keyword>
<dbReference type="Proteomes" id="UP000051315">
    <property type="component" value="Unassembled WGS sequence"/>
</dbReference>
<dbReference type="GO" id="GO:0016020">
    <property type="term" value="C:membrane"/>
    <property type="evidence" value="ECO:0007669"/>
    <property type="project" value="InterPro"/>
</dbReference>
<dbReference type="STRING" id="1423735.FC15_GL001041"/>
<dbReference type="AlphaFoldDB" id="A0A0R1W565"/>
<sequence length="410" mass="48148">MHKFDDLWPTRRRRHLLKQGKYLQYVFNDHLMIALIFLAGALAYWYSQRLRLITTPVWWGPLVLLPILLLSLTTGRLATLLRPADQVFLLPAEHELRSYLNHTRIYSLLVPFIAILAIVGVLTPFALRATWINWWNWLLVLVALLRLKDVQLSIQLAERYDFEPSLKRQWEFIFWSFSTVGILVGVYGWGWLFALLTLVASIFAQVWLAHQLVSRHLLWQNAIAQESQRQSVINRFYNLFVDIPGISGKIKRRRWLDGVLKLIAGKNSMAYQYLYSRALIRRTDYGNIWLRFCIVSLLLIFVIRQPVILLLILLIFLFLTGYQLLPLYHHYDHHALTQIYPIDPHKQRHAFSKLLRQTLLVEWGLDSMALVISFQGQLWGWLIIVAALIVVVGFTQAYLPFRLQRKQKGN</sequence>
<keyword evidence="1" id="KW-1133">Transmembrane helix</keyword>
<protein>
    <recommendedName>
        <fullName evidence="4">ABC transporter permease</fullName>
    </recommendedName>
</protein>
<feature type="transmembrane region" description="Helical" evidence="1">
    <location>
        <begin position="169"/>
        <end position="187"/>
    </location>
</feature>
<feature type="transmembrane region" description="Helical" evidence="1">
    <location>
        <begin position="288"/>
        <end position="319"/>
    </location>
</feature>
<proteinExistence type="predicted"/>
<name>A0A0R1W565_9LACO</name>